<dbReference type="InterPro" id="IPR018720">
    <property type="entry name" value="DUF2249"/>
</dbReference>
<comment type="caution">
    <text evidence="2">The sequence shown here is derived from an EMBL/GenBank/DDBJ whole genome shotgun (WGS) entry which is preliminary data.</text>
</comment>
<dbReference type="RefSeq" id="WP_118889952.1">
    <property type="nucleotide sequence ID" value="NZ_JBHTNL010000001.1"/>
</dbReference>
<keyword evidence="3" id="KW-1185">Reference proteome</keyword>
<protein>
    <submittedName>
        <fullName evidence="2">DUF2249 domain-containing protein</fullName>
    </submittedName>
</protein>
<gene>
    <name evidence="2" type="ORF">D1B32_16800</name>
</gene>
<dbReference type="EMBL" id="QWEH01000013">
    <property type="protein sequence ID" value="RHW30494.1"/>
    <property type="molecule type" value="Genomic_DNA"/>
</dbReference>
<feature type="domain" description="DUF2249" evidence="1">
    <location>
        <begin position="12"/>
        <end position="78"/>
    </location>
</feature>
<dbReference type="Pfam" id="PF10006">
    <property type="entry name" value="DUF2249"/>
    <property type="match status" value="1"/>
</dbReference>
<evidence type="ECO:0000259" key="1">
    <source>
        <dbReference type="Pfam" id="PF10006"/>
    </source>
</evidence>
<sequence length="79" mass="9654">MNEKQYAATLHAPDIRPKIRHVRILETFDRLKSGEMMHLSNTHDPKLLYYQFLIEREGTFHWEYVEEGPEVWRVEIEKR</sequence>
<organism evidence="2 3">
    <name type="scientific">Oceanobacillus profundus</name>
    <dbReference type="NCBI Taxonomy" id="372463"/>
    <lineage>
        <taxon>Bacteria</taxon>
        <taxon>Bacillati</taxon>
        <taxon>Bacillota</taxon>
        <taxon>Bacilli</taxon>
        <taxon>Bacillales</taxon>
        <taxon>Bacillaceae</taxon>
        <taxon>Oceanobacillus</taxon>
    </lineage>
</organism>
<dbReference type="AlphaFoldDB" id="A0A417YD15"/>
<dbReference type="Proteomes" id="UP000285456">
    <property type="component" value="Unassembled WGS sequence"/>
</dbReference>
<proteinExistence type="predicted"/>
<name>A0A417YD15_9BACI</name>
<dbReference type="OrthoDB" id="9798996at2"/>
<evidence type="ECO:0000313" key="3">
    <source>
        <dbReference type="Proteomes" id="UP000285456"/>
    </source>
</evidence>
<reference evidence="2 3" key="1">
    <citation type="journal article" date="2007" name="Int. J. Syst. Evol. Microbiol.">
        <title>Oceanobacillus profundus sp. nov., isolated from a deep-sea sediment core.</title>
        <authorList>
            <person name="Kim Y.G."/>
            <person name="Choi D.H."/>
            <person name="Hyun S."/>
            <person name="Cho B.C."/>
        </authorList>
    </citation>
    <scope>NUCLEOTIDE SEQUENCE [LARGE SCALE GENOMIC DNA]</scope>
    <source>
        <strain evidence="2 3">DSM 18246</strain>
    </source>
</reference>
<evidence type="ECO:0000313" key="2">
    <source>
        <dbReference type="EMBL" id="RHW30494.1"/>
    </source>
</evidence>
<accession>A0A417YD15</accession>